<feature type="region of interest" description="Disordered" evidence="1">
    <location>
        <begin position="253"/>
        <end position="281"/>
    </location>
</feature>
<dbReference type="PANTHER" id="PTHR21439:SF0">
    <property type="entry name" value="PROTEIN OSCP1"/>
    <property type="match status" value="1"/>
</dbReference>
<reference evidence="2" key="1">
    <citation type="submission" date="2021-10" db="EMBL/GenBank/DDBJ databases">
        <title>Tropical sea cucumber genome reveals ecological adaptation and Cuvierian tubules defense mechanism.</title>
        <authorList>
            <person name="Chen T."/>
        </authorList>
    </citation>
    <scope>NUCLEOTIDE SEQUENCE</scope>
    <source>
        <strain evidence="2">Nanhai2018</strain>
        <tissue evidence="2">Muscle</tissue>
    </source>
</reference>
<dbReference type="GO" id="GO:0005886">
    <property type="term" value="C:plasma membrane"/>
    <property type="evidence" value="ECO:0007669"/>
    <property type="project" value="TreeGrafter"/>
</dbReference>
<dbReference type="Proteomes" id="UP001152320">
    <property type="component" value="Chromosome 16"/>
</dbReference>
<dbReference type="PANTHER" id="PTHR21439">
    <property type="entry name" value="OXIDORED-NITRO DOMAIN-CONTAINING PROTEIN"/>
    <property type="match status" value="1"/>
</dbReference>
<dbReference type="InterPro" id="IPR019332">
    <property type="entry name" value="OSCP1"/>
</dbReference>
<dbReference type="Pfam" id="PF10188">
    <property type="entry name" value="Oscp1"/>
    <property type="match status" value="1"/>
</dbReference>
<gene>
    <name evidence="2" type="ORF">HOLleu_31585</name>
</gene>
<proteinExistence type="predicted"/>
<dbReference type="EMBL" id="JAIZAY010000016">
    <property type="protein sequence ID" value="KAJ8026678.1"/>
    <property type="molecule type" value="Genomic_DNA"/>
</dbReference>
<evidence type="ECO:0000256" key="1">
    <source>
        <dbReference type="SAM" id="MobiDB-lite"/>
    </source>
</evidence>
<accession>A0A9Q0YQA1</accession>
<dbReference type="OrthoDB" id="2157380at2759"/>
<sequence length="381" mass="43152">MSLRSLPILFINLGGEMLYILDQRLRAQNIPDDKARKVMHDIIGTMFNRRFMEELFKPQDIYSRKAMRTVFDRLAHASIMRLNTASMDKLYDLMTMAVKYQVSLCMRPYDLLLITFNHMDAILSHVRENSPTRANVDFVVKLLVQTFSTLSSGELQLIRQNLLQFFQDMHIRVSIFLKEKVQSSNGRFILPAGGPVPYGTEIPGTVRYFNSDGKQNKTVEFPTSGNYSATLKEGSLAPKGDRVVKLGKNMYNKVRPSDTTVSPEKQQRKTQSVEEITSNPNPMVKAELNLLAHLMGAVENKSEKKESDFRISMFNTDQEEEEFAALRPPSEMYDLKVINIDATKGSKSEELLKIMGDLSIPESSTQADKGDDLLALMDSAS</sequence>
<dbReference type="GO" id="GO:0005737">
    <property type="term" value="C:cytoplasm"/>
    <property type="evidence" value="ECO:0007669"/>
    <property type="project" value="TreeGrafter"/>
</dbReference>
<comment type="caution">
    <text evidence="2">The sequence shown here is derived from an EMBL/GenBank/DDBJ whole genome shotgun (WGS) entry which is preliminary data.</text>
</comment>
<evidence type="ECO:0000313" key="3">
    <source>
        <dbReference type="Proteomes" id="UP001152320"/>
    </source>
</evidence>
<organism evidence="2 3">
    <name type="scientific">Holothuria leucospilota</name>
    <name type="common">Black long sea cucumber</name>
    <name type="synonym">Mertensiothuria leucospilota</name>
    <dbReference type="NCBI Taxonomy" id="206669"/>
    <lineage>
        <taxon>Eukaryota</taxon>
        <taxon>Metazoa</taxon>
        <taxon>Echinodermata</taxon>
        <taxon>Eleutherozoa</taxon>
        <taxon>Echinozoa</taxon>
        <taxon>Holothuroidea</taxon>
        <taxon>Aspidochirotacea</taxon>
        <taxon>Aspidochirotida</taxon>
        <taxon>Holothuriidae</taxon>
        <taxon>Holothuria</taxon>
    </lineage>
</organism>
<feature type="compositionally biased region" description="Polar residues" evidence="1">
    <location>
        <begin position="257"/>
        <end position="281"/>
    </location>
</feature>
<protein>
    <submittedName>
        <fullName evidence="2">Protein OSCP1</fullName>
    </submittedName>
</protein>
<dbReference type="AlphaFoldDB" id="A0A9Q0YQA1"/>
<evidence type="ECO:0000313" key="2">
    <source>
        <dbReference type="EMBL" id="KAJ8026678.1"/>
    </source>
</evidence>
<keyword evidence="3" id="KW-1185">Reference proteome</keyword>
<name>A0A9Q0YQA1_HOLLE</name>